<dbReference type="EMBL" id="JACHLI010000001">
    <property type="protein sequence ID" value="MBB4861496.1"/>
    <property type="molecule type" value="Genomic_DNA"/>
</dbReference>
<accession>A0A7W7KFH9</accession>
<sequence length="192" mass="21860">MHDVDHDDQESPLEPQFDHHPIRPPRQDVVGDVVFSERWLALMDEPGDEMDEVYSNVMLNHILSSMRGPLNQRRASVAASFIRWLGSNNGQAFLRSAEDHAQAQSTKPKYYAWLSAWTIQNFRERNHGGGRILELILSPEANTPVEFSSDDAEVVEHLVAWLSSGKGEEFRSGCQAEIQRRCKAQRERALHA</sequence>
<name>A0A7W7KFH9_PSENT</name>
<evidence type="ECO:0000313" key="2">
    <source>
        <dbReference type="EMBL" id="MBB4861496.1"/>
    </source>
</evidence>
<proteinExistence type="predicted"/>
<evidence type="ECO:0000313" key="3">
    <source>
        <dbReference type="Proteomes" id="UP000566995"/>
    </source>
</evidence>
<protein>
    <submittedName>
        <fullName evidence="2">Uncharacterized protein</fullName>
    </submittedName>
</protein>
<feature type="region of interest" description="Disordered" evidence="1">
    <location>
        <begin position="1"/>
        <end position="25"/>
    </location>
</feature>
<reference evidence="2 3" key="1">
    <citation type="submission" date="2020-08" db="EMBL/GenBank/DDBJ databases">
        <title>Functional genomics of gut bacteria from endangered species of beetles.</title>
        <authorList>
            <person name="Carlos-Shanley C."/>
        </authorList>
    </citation>
    <scope>NUCLEOTIDE SEQUENCE [LARGE SCALE GENOMIC DNA]</scope>
    <source>
        <strain evidence="2 3">S00179</strain>
    </source>
</reference>
<organism evidence="2 3">
    <name type="scientific">Pseudomonas nitroreducens</name>
    <dbReference type="NCBI Taxonomy" id="46680"/>
    <lineage>
        <taxon>Bacteria</taxon>
        <taxon>Pseudomonadati</taxon>
        <taxon>Pseudomonadota</taxon>
        <taxon>Gammaproteobacteria</taxon>
        <taxon>Pseudomonadales</taxon>
        <taxon>Pseudomonadaceae</taxon>
        <taxon>Pseudomonas</taxon>
    </lineage>
</organism>
<gene>
    <name evidence="2" type="ORF">HNP46_000307</name>
</gene>
<evidence type="ECO:0000256" key="1">
    <source>
        <dbReference type="SAM" id="MobiDB-lite"/>
    </source>
</evidence>
<comment type="caution">
    <text evidence="2">The sequence shown here is derived from an EMBL/GenBank/DDBJ whole genome shotgun (WGS) entry which is preliminary data.</text>
</comment>
<dbReference type="Proteomes" id="UP000566995">
    <property type="component" value="Unassembled WGS sequence"/>
</dbReference>
<dbReference type="RefSeq" id="WP_184585756.1">
    <property type="nucleotide sequence ID" value="NZ_JACHLI010000001.1"/>
</dbReference>
<dbReference type="AlphaFoldDB" id="A0A7W7KFH9"/>
<feature type="compositionally biased region" description="Acidic residues" evidence="1">
    <location>
        <begin position="1"/>
        <end position="11"/>
    </location>
</feature>